<dbReference type="NCBIfam" id="NF007739">
    <property type="entry name" value="PRK10419.1"/>
    <property type="match status" value="2"/>
</dbReference>
<dbReference type="InterPro" id="IPR003439">
    <property type="entry name" value="ABC_transporter-like_ATP-bd"/>
</dbReference>
<dbReference type="NCBIfam" id="NF008453">
    <property type="entry name" value="PRK11308.1"/>
    <property type="match status" value="2"/>
</dbReference>
<dbReference type="PATRIC" id="fig|1527444.3.peg.22"/>
<organism evidence="6 7">
    <name type="scientific">Candidatus Atelocyanobacterium thalassa isolate SIO64986</name>
    <dbReference type="NCBI Taxonomy" id="1527444"/>
    <lineage>
        <taxon>Bacteria</taxon>
        <taxon>Bacillati</taxon>
        <taxon>Cyanobacteriota</taxon>
        <taxon>Cyanophyceae</taxon>
        <taxon>Oscillatoriophycideae</taxon>
        <taxon>Chroococcales</taxon>
        <taxon>Aphanothecaceae</taxon>
        <taxon>Candidatus Atelocyanobacterium</taxon>
        <taxon>Candidatus Atelocyanobacterium thalassae</taxon>
    </lineage>
</organism>
<comment type="caution">
    <text evidence="6">The sequence shown here is derived from an EMBL/GenBank/DDBJ whole genome shotgun (WGS) entry which is preliminary data.</text>
</comment>
<dbReference type="PANTHER" id="PTHR43776:SF8">
    <property type="entry name" value="ABC TRANSPORTER, ATP-BINDING PROTEIN"/>
    <property type="match status" value="1"/>
</dbReference>
<feature type="domain" description="ABC transporter" evidence="5">
    <location>
        <begin position="292"/>
        <end position="538"/>
    </location>
</feature>
<feature type="domain" description="ABC transporter" evidence="5">
    <location>
        <begin position="9"/>
        <end position="253"/>
    </location>
</feature>
<evidence type="ECO:0000313" key="7">
    <source>
        <dbReference type="Proteomes" id="UP000028922"/>
    </source>
</evidence>
<protein>
    <submittedName>
        <fullName evidence="6">ATPase component of various ABC-type transport systems with duplicated ATPase domain</fullName>
    </submittedName>
</protein>
<dbReference type="GO" id="GO:0015833">
    <property type="term" value="P:peptide transport"/>
    <property type="evidence" value="ECO:0007669"/>
    <property type="project" value="InterPro"/>
</dbReference>
<keyword evidence="4" id="KW-0067">ATP-binding</keyword>
<dbReference type="PROSITE" id="PS00211">
    <property type="entry name" value="ABC_TRANSPORTER_1"/>
    <property type="match status" value="2"/>
</dbReference>
<sequence length="546" mass="62049">MNNNILFCIEELSIQYPNSNTRTVNDISFNLYEGERIGLIGESGSGKSTIGKAMLNLLPDMTKIEGTIKFRNKSIFSLNSKQLRHLRGELVGLVFQDPMSRFNPIMTIGEHCIETLQVHNYKISYQAAKKIAIDILAKVKVNLICWKQYPHELSGGMRQRVAIAMVLLLNPKIIIADEPTTALDATVANEILEELVYLCQERNMGLLLISHNLAMVSKYCNRLAIMKDGKLLEIGKISNILNHPQHDYTKSLLKIALHTQREENYISIEVDKQNKIEIKPLLAIKNLKQHFIVDQNLIQSFFLKKTQTIKAVDNISLQVFPGDSLGLIGESGCGKSTLSRTILQLLKATSGNINFRGQDLTQLSSKEMRFQRRHLQMIFQDPQASLNPLMTIGESISEPLIIHNLATKKQAQNQAYEMLEIVKLSPANYYYYRYPEELSGGQQQRVAIARALITKPSLVICDEPVSMLDVCVQEQILNLMFELKDEFKLTYLFITHDLLVARSFCNKIAVMKQGKILEINDTKNIFRYPKHPYTVKLLKSIPLLLS</sequence>
<dbReference type="GO" id="GO:0016887">
    <property type="term" value="F:ATP hydrolysis activity"/>
    <property type="evidence" value="ECO:0007669"/>
    <property type="project" value="InterPro"/>
</dbReference>
<dbReference type="InterPro" id="IPR003593">
    <property type="entry name" value="AAA+_ATPase"/>
</dbReference>
<keyword evidence="2" id="KW-0813">Transport</keyword>
<evidence type="ECO:0000256" key="1">
    <source>
        <dbReference type="ARBA" id="ARBA00005417"/>
    </source>
</evidence>
<dbReference type="Pfam" id="PF08352">
    <property type="entry name" value="oligo_HPY"/>
    <property type="match status" value="2"/>
</dbReference>
<dbReference type="InterPro" id="IPR013563">
    <property type="entry name" value="Oligopep_ABC_C"/>
</dbReference>
<name>A0A086CIF2_9CHRO</name>
<dbReference type="CDD" id="cd03257">
    <property type="entry name" value="ABC_NikE_OppD_transporters"/>
    <property type="match status" value="2"/>
</dbReference>
<dbReference type="GO" id="GO:0055085">
    <property type="term" value="P:transmembrane transport"/>
    <property type="evidence" value="ECO:0007669"/>
    <property type="project" value="UniProtKB-ARBA"/>
</dbReference>
<dbReference type="Pfam" id="PF00005">
    <property type="entry name" value="ABC_tran"/>
    <property type="match status" value="2"/>
</dbReference>
<evidence type="ECO:0000256" key="4">
    <source>
        <dbReference type="ARBA" id="ARBA00022840"/>
    </source>
</evidence>
<reference evidence="6 7" key="1">
    <citation type="submission" date="2014-08" db="EMBL/GenBank/DDBJ databases">
        <title>Comparative genomics reveals surprising divergence of two closely related strains of uncultivated UCYN-A cyanobacteria.</title>
        <authorList>
            <person name="Bombar D."/>
            <person name="Heller P."/>
            <person name="Sanchez-Baracaldo P."/>
            <person name="Carter B.J."/>
            <person name="Zert J.P."/>
        </authorList>
    </citation>
    <scope>NUCLEOTIDE SEQUENCE [LARGE SCALE GENOMIC DNA]</scope>
</reference>
<dbReference type="PANTHER" id="PTHR43776">
    <property type="entry name" value="TRANSPORT ATP-BINDING PROTEIN"/>
    <property type="match status" value="1"/>
</dbReference>
<dbReference type="SMART" id="SM00382">
    <property type="entry name" value="AAA"/>
    <property type="match status" value="2"/>
</dbReference>
<evidence type="ECO:0000313" key="6">
    <source>
        <dbReference type="EMBL" id="KFF41966.1"/>
    </source>
</evidence>
<dbReference type="SUPFAM" id="SSF52540">
    <property type="entry name" value="P-loop containing nucleoside triphosphate hydrolases"/>
    <property type="match status" value="2"/>
</dbReference>
<dbReference type="PROSITE" id="PS50893">
    <property type="entry name" value="ABC_TRANSPORTER_2"/>
    <property type="match status" value="2"/>
</dbReference>
<evidence type="ECO:0000256" key="2">
    <source>
        <dbReference type="ARBA" id="ARBA00022448"/>
    </source>
</evidence>
<dbReference type="InterPro" id="IPR017871">
    <property type="entry name" value="ABC_transporter-like_CS"/>
</dbReference>
<comment type="similarity">
    <text evidence="1">Belongs to the ABC transporter superfamily.</text>
</comment>
<dbReference type="AlphaFoldDB" id="A0A086CIF2"/>
<evidence type="ECO:0000256" key="3">
    <source>
        <dbReference type="ARBA" id="ARBA00022741"/>
    </source>
</evidence>
<dbReference type="InterPro" id="IPR050319">
    <property type="entry name" value="ABC_transp_ATP-bind"/>
</dbReference>
<evidence type="ECO:0000259" key="5">
    <source>
        <dbReference type="PROSITE" id="PS50893"/>
    </source>
</evidence>
<dbReference type="STRING" id="1527444.ucyna2_00022"/>
<proteinExistence type="inferred from homology"/>
<dbReference type="EMBL" id="JPSP01000001">
    <property type="protein sequence ID" value="KFF41966.1"/>
    <property type="molecule type" value="Genomic_DNA"/>
</dbReference>
<accession>A0A086CIF2</accession>
<dbReference type="FunFam" id="3.40.50.300:FF:000016">
    <property type="entry name" value="Oligopeptide ABC transporter ATP-binding component"/>
    <property type="match status" value="1"/>
</dbReference>
<dbReference type="GO" id="GO:0005524">
    <property type="term" value="F:ATP binding"/>
    <property type="evidence" value="ECO:0007669"/>
    <property type="project" value="UniProtKB-KW"/>
</dbReference>
<dbReference type="Gene3D" id="3.40.50.300">
    <property type="entry name" value="P-loop containing nucleotide triphosphate hydrolases"/>
    <property type="match status" value="2"/>
</dbReference>
<dbReference type="eggNOG" id="COG4172">
    <property type="taxonomic scope" value="Bacteria"/>
</dbReference>
<keyword evidence="3" id="KW-0547">Nucleotide-binding</keyword>
<dbReference type="Proteomes" id="UP000028922">
    <property type="component" value="Unassembled WGS sequence"/>
</dbReference>
<dbReference type="InterPro" id="IPR027417">
    <property type="entry name" value="P-loop_NTPase"/>
</dbReference>
<gene>
    <name evidence="6" type="ORF">ucyna2_00022</name>
</gene>